<dbReference type="GO" id="GO:0000460">
    <property type="term" value="P:maturation of 5.8S rRNA"/>
    <property type="evidence" value="ECO:0007669"/>
    <property type="project" value="TreeGrafter"/>
</dbReference>
<evidence type="ECO:0000256" key="7">
    <source>
        <dbReference type="SAM" id="Coils"/>
    </source>
</evidence>
<comment type="similarity">
    <text evidence="2 6">Belongs to the C1D family.</text>
</comment>
<keyword evidence="5 6" id="KW-0539">Nucleus</keyword>
<feature type="compositionally biased region" description="Basic residues" evidence="8">
    <location>
        <begin position="188"/>
        <end position="199"/>
    </location>
</feature>
<dbReference type="RefSeq" id="XP_002549850.1">
    <property type="nucleotide sequence ID" value="XM_002549804.1"/>
</dbReference>
<reference evidence="9 10" key="1">
    <citation type="journal article" date="2009" name="Nature">
        <title>Evolution of pathogenicity and sexual reproduction in eight Candida genomes.</title>
        <authorList>
            <person name="Butler G."/>
            <person name="Rasmussen M.D."/>
            <person name="Lin M.F."/>
            <person name="Santos M.A."/>
            <person name="Sakthikumar S."/>
            <person name="Munro C.A."/>
            <person name="Rheinbay E."/>
            <person name="Grabherr M."/>
            <person name="Forche A."/>
            <person name="Reedy J.L."/>
            <person name="Agrafioti I."/>
            <person name="Arnaud M.B."/>
            <person name="Bates S."/>
            <person name="Brown A.J."/>
            <person name="Brunke S."/>
            <person name="Costanzo M.C."/>
            <person name="Fitzpatrick D.A."/>
            <person name="de Groot P.W."/>
            <person name="Harris D."/>
            <person name="Hoyer L.L."/>
            <person name="Hube B."/>
            <person name="Klis F.M."/>
            <person name="Kodira C."/>
            <person name="Lennard N."/>
            <person name="Logue M.E."/>
            <person name="Martin R."/>
            <person name="Neiman A.M."/>
            <person name="Nikolaou E."/>
            <person name="Quail M.A."/>
            <person name="Quinn J."/>
            <person name="Santos M.C."/>
            <person name="Schmitzberger F.F."/>
            <person name="Sherlock G."/>
            <person name="Shah P."/>
            <person name="Silverstein K.A."/>
            <person name="Skrzypek M.S."/>
            <person name="Soll D."/>
            <person name="Staggs R."/>
            <person name="Stansfield I."/>
            <person name="Stumpf M.P."/>
            <person name="Sudbery P.E."/>
            <person name="Srikantha T."/>
            <person name="Zeng Q."/>
            <person name="Berman J."/>
            <person name="Berriman M."/>
            <person name="Heitman J."/>
            <person name="Gow N.A."/>
            <person name="Lorenz M.C."/>
            <person name="Birren B.W."/>
            <person name="Kellis M."/>
            <person name="Cuomo C.A."/>
        </authorList>
    </citation>
    <scope>NUCLEOTIDE SEQUENCE [LARGE SCALE GENOMIC DNA]</scope>
    <source>
        <strain evidence="10">ATCC MYA-3404 / T1</strain>
    </source>
</reference>
<dbReference type="GO" id="GO:0005730">
    <property type="term" value="C:nucleolus"/>
    <property type="evidence" value="ECO:0007669"/>
    <property type="project" value="TreeGrafter"/>
</dbReference>
<dbReference type="STRING" id="294747.C5MD46"/>
<feature type="coiled-coil region" evidence="7">
    <location>
        <begin position="105"/>
        <end position="133"/>
    </location>
</feature>
<accession>C5MD46</accession>
<dbReference type="EMBL" id="GG692399">
    <property type="protein sequence ID" value="EER32476.1"/>
    <property type="molecule type" value="Genomic_DNA"/>
</dbReference>
<dbReference type="HOGENOM" id="CLU_101423_0_0_1"/>
<evidence type="ECO:0000256" key="4">
    <source>
        <dbReference type="ARBA" id="ARBA00022884"/>
    </source>
</evidence>
<protein>
    <recommendedName>
        <fullName evidence="6">Exosome complex protein</fullName>
    </recommendedName>
</protein>
<dbReference type="GO" id="GO:0010468">
    <property type="term" value="P:regulation of gene expression"/>
    <property type="evidence" value="ECO:0007669"/>
    <property type="project" value="TreeGrafter"/>
</dbReference>
<dbReference type="Pfam" id="PF04000">
    <property type="entry name" value="Sas10_Utp3"/>
    <property type="match status" value="1"/>
</dbReference>
<dbReference type="PANTHER" id="PTHR15341">
    <property type="entry name" value="SUN-COR STEROID HORMONE RECEPTOR CO-REPRESSOR"/>
    <property type="match status" value="1"/>
</dbReference>
<dbReference type="Proteomes" id="UP000002037">
    <property type="component" value="Unassembled WGS sequence"/>
</dbReference>
<evidence type="ECO:0000313" key="10">
    <source>
        <dbReference type="Proteomes" id="UP000002037"/>
    </source>
</evidence>
<name>C5MD46_CANTT</name>
<keyword evidence="4 6" id="KW-0694">RNA-binding</keyword>
<comment type="subcellular location">
    <subcellularLocation>
        <location evidence="1 6">Nucleus</location>
    </subcellularLocation>
</comment>
<dbReference type="VEuPathDB" id="FungiDB:CTRG_04147"/>
<dbReference type="KEGG" id="ctp:CTRG_04147"/>
<proteinExistence type="inferred from homology"/>
<feature type="compositionally biased region" description="Low complexity" evidence="8">
    <location>
        <begin position="200"/>
        <end position="211"/>
    </location>
</feature>
<keyword evidence="7" id="KW-0175">Coiled coil</keyword>
<dbReference type="PANTHER" id="PTHR15341:SF3">
    <property type="entry name" value="NUCLEAR NUCLEIC ACID-BINDING PROTEIN C1D"/>
    <property type="match status" value="1"/>
</dbReference>
<dbReference type="GeneID" id="8297125"/>
<evidence type="ECO:0000256" key="3">
    <source>
        <dbReference type="ARBA" id="ARBA00022552"/>
    </source>
</evidence>
<dbReference type="GO" id="GO:0000178">
    <property type="term" value="C:exosome (RNase complex)"/>
    <property type="evidence" value="ECO:0007669"/>
    <property type="project" value="TreeGrafter"/>
</dbReference>
<gene>
    <name evidence="9" type="ORF">CTRG_04147</name>
</gene>
<organism evidence="9 10">
    <name type="scientific">Candida tropicalis (strain ATCC MYA-3404 / T1)</name>
    <name type="common">Yeast</name>
    <dbReference type="NCBI Taxonomy" id="294747"/>
    <lineage>
        <taxon>Eukaryota</taxon>
        <taxon>Fungi</taxon>
        <taxon>Dikarya</taxon>
        <taxon>Ascomycota</taxon>
        <taxon>Saccharomycotina</taxon>
        <taxon>Pichiomycetes</taxon>
        <taxon>Debaryomycetaceae</taxon>
        <taxon>Candida/Lodderomyces clade</taxon>
        <taxon>Candida</taxon>
    </lineage>
</organism>
<evidence type="ECO:0000313" key="9">
    <source>
        <dbReference type="EMBL" id="EER32476.1"/>
    </source>
</evidence>
<dbReference type="AlphaFoldDB" id="C5MD46"/>
<dbReference type="GO" id="GO:0003677">
    <property type="term" value="F:DNA binding"/>
    <property type="evidence" value="ECO:0007669"/>
    <property type="project" value="TreeGrafter"/>
</dbReference>
<dbReference type="GO" id="GO:0003723">
    <property type="term" value="F:RNA binding"/>
    <property type="evidence" value="ECO:0007669"/>
    <property type="project" value="UniProtKB-UniRule"/>
</dbReference>
<dbReference type="InterPro" id="IPR011082">
    <property type="entry name" value="Exosome-assoc_fac/DNA_repair"/>
</dbReference>
<dbReference type="InterPro" id="IPR007146">
    <property type="entry name" value="Sas10/Utp3/C1D"/>
</dbReference>
<comment type="function">
    <text evidence="6">Required for exosome-dependent processing of pre-rRNA and small nucleolar RNA (snRNA) precursors. Involved in processing of 35S pre-rRNA at the A0, A1 and A2 sites.</text>
</comment>
<keyword evidence="3 6" id="KW-0698">rRNA processing</keyword>
<evidence type="ECO:0000256" key="6">
    <source>
        <dbReference type="RuleBase" id="RU368003"/>
    </source>
</evidence>
<evidence type="ECO:0000256" key="2">
    <source>
        <dbReference type="ARBA" id="ARBA00009154"/>
    </source>
</evidence>
<feature type="compositionally biased region" description="Basic residues" evidence="8">
    <location>
        <begin position="212"/>
        <end position="222"/>
    </location>
</feature>
<dbReference type="eggNOG" id="KOG4835">
    <property type="taxonomic scope" value="Eukaryota"/>
</dbReference>
<dbReference type="OrthoDB" id="1421013at2759"/>
<evidence type="ECO:0000256" key="1">
    <source>
        <dbReference type="ARBA" id="ARBA00004123"/>
    </source>
</evidence>
<evidence type="ECO:0000256" key="5">
    <source>
        <dbReference type="ARBA" id="ARBA00023242"/>
    </source>
</evidence>
<feature type="region of interest" description="Disordered" evidence="8">
    <location>
        <begin position="161"/>
        <end position="222"/>
    </location>
</feature>
<evidence type="ECO:0000256" key="8">
    <source>
        <dbReference type="SAM" id="MobiDB-lite"/>
    </source>
</evidence>
<sequence>MSNENIANVKLFIQSLSNSITNYSTSLTPLQNKSLSDLLTSLETSSDSSTNSSIKDQLTILNNYAYVLISTLFAYLKSIGVETDNHPIMKELSRIKESMKRLKNIDLDESQQIKLEQEKQKQEEEKKKNYLNKVIGVKSNGLGNATGPAISKKNFTGVHTKFDDESIENSPDLSSESDAKGGISRQDKKNKSKKTKLKSKSTSSSSSSSKVTKPKKNTKKLK</sequence>
<keyword evidence="10" id="KW-1185">Reference proteome</keyword>